<name>A0A699GHC7_TANCI</name>
<comment type="caution">
    <text evidence="2">The sequence shown here is derived from an EMBL/GenBank/DDBJ whole genome shotgun (WGS) entry which is preliminary data.</text>
</comment>
<proteinExistence type="predicted"/>
<feature type="compositionally biased region" description="Low complexity" evidence="1">
    <location>
        <begin position="881"/>
        <end position="893"/>
    </location>
</feature>
<feature type="compositionally biased region" description="Pro residues" evidence="1">
    <location>
        <begin position="1173"/>
        <end position="1187"/>
    </location>
</feature>
<feature type="region of interest" description="Disordered" evidence="1">
    <location>
        <begin position="698"/>
        <end position="917"/>
    </location>
</feature>
<feature type="compositionally biased region" description="Basic residues" evidence="1">
    <location>
        <begin position="858"/>
        <end position="867"/>
    </location>
</feature>
<feature type="compositionally biased region" description="Low complexity" evidence="1">
    <location>
        <begin position="824"/>
        <end position="837"/>
    </location>
</feature>
<feature type="region of interest" description="Disordered" evidence="1">
    <location>
        <begin position="377"/>
        <end position="460"/>
    </location>
</feature>
<protein>
    <submittedName>
        <fullName evidence="2">Uncharacterized protein</fullName>
    </submittedName>
</protein>
<feature type="region of interest" description="Disordered" evidence="1">
    <location>
        <begin position="1240"/>
        <end position="1268"/>
    </location>
</feature>
<feature type="region of interest" description="Disordered" evidence="1">
    <location>
        <begin position="217"/>
        <end position="243"/>
    </location>
</feature>
<feature type="compositionally biased region" description="Basic residues" evidence="1">
    <location>
        <begin position="785"/>
        <end position="802"/>
    </location>
</feature>
<feature type="compositionally biased region" description="Basic residues" evidence="1">
    <location>
        <begin position="413"/>
        <end position="424"/>
    </location>
</feature>
<feature type="compositionally biased region" description="Low complexity" evidence="1">
    <location>
        <begin position="584"/>
        <end position="594"/>
    </location>
</feature>
<dbReference type="Pfam" id="PF20329">
    <property type="entry name" value="DUF6624"/>
    <property type="match status" value="1"/>
</dbReference>
<feature type="region of interest" description="Disordered" evidence="1">
    <location>
        <begin position="584"/>
        <end position="646"/>
    </location>
</feature>
<gene>
    <name evidence="2" type="ORF">Tci_000610</name>
</gene>
<feature type="compositionally biased region" description="Low complexity" evidence="1">
    <location>
        <begin position="1200"/>
        <end position="1211"/>
    </location>
</feature>
<feature type="compositionally biased region" description="Basic and acidic residues" evidence="1">
    <location>
        <begin position="377"/>
        <end position="392"/>
    </location>
</feature>
<feature type="region of interest" description="Disordered" evidence="1">
    <location>
        <begin position="57"/>
        <end position="90"/>
    </location>
</feature>
<feature type="compositionally biased region" description="Basic residues" evidence="1">
    <location>
        <begin position="740"/>
        <end position="750"/>
    </location>
</feature>
<feature type="region of interest" description="Disordered" evidence="1">
    <location>
        <begin position="1"/>
        <end position="25"/>
    </location>
</feature>
<reference evidence="2" key="1">
    <citation type="journal article" date="2019" name="Sci. Rep.">
        <title>Draft genome of Tanacetum cinerariifolium, the natural source of mosquito coil.</title>
        <authorList>
            <person name="Yamashiro T."/>
            <person name="Shiraishi A."/>
            <person name="Satake H."/>
            <person name="Nakayama K."/>
        </authorList>
    </citation>
    <scope>NUCLEOTIDE SEQUENCE</scope>
</reference>
<evidence type="ECO:0000256" key="1">
    <source>
        <dbReference type="SAM" id="MobiDB-lite"/>
    </source>
</evidence>
<organism evidence="2">
    <name type="scientific">Tanacetum cinerariifolium</name>
    <name type="common">Dalmatian daisy</name>
    <name type="synonym">Chrysanthemum cinerariifolium</name>
    <dbReference type="NCBI Taxonomy" id="118510"/>
    <lineage>
        <taxon>Eukaryota</taxon>
        <taxon>Viridiplantae</taxon>
        <taxon>Streptophyta</taxon>
        <taxon>Embryophyta</taxon>
        <taxon>Tracheophyta</taxon>
        <taxon>Spermatophyta</taxon>
        <taxon>Magnoliopsida</taxon>
        <taxon>eudicotyledons</taxon>
        <taxon>Gunneridae</taxon>
        <taxon>Pentapetalae</taxon>
        <taxon>asterids</taxon>
        <taxon>campanulids</taxon>
        <taxon>Asterales</taxon>
        <taxon>Asteraceae</taxon>
        <taxon>Asteroideae</taxon>
        <taxon>Anthemideae</taxon>
        <taxon>Anthemidinae</taxon>
        <taxon>Tanacetum</taxon>
    </lineage>
</organism>
<feature type="compositionally biased region" description="Low complexity" evidence="1">
    <location>
        <begin position="803"/>
        <end position="817"/>
    </location>
</feature>
<feature type="region of interest" description="Disordered" evidence="1">
    <location>
        <begin position="1200"/>
        <end position="1222"/>
    </location>
</feature>
<accession>A0A699GHC7</accession>
<feature type="region of interest" description="Disordered" evidence="1">
    <location>
        <begin position="1173"/>
        <end position="1192"/>
    </location>
</feature>
<feature type="compositionally biased region" description="Low complexity" evidence="1">
    <location>
        <begin position="1246"/>
        <end position="1268"/>
    </location>
</feature>
<dbReference type="InterPro" id="IPR046732">
    <property type="entry name" value="DUF6624"/>
</dbReference>
<dbReference type="EMBL" id="BKCJ010000012">
    <property type="protein sequence ID" value="GEU28632.1"/>
    <property type="molecule type" value="Genomic_DNA"/>
</dbReference>
<evidence type="ECO:0000313" key="2">
    <source>
        <dbReference type="EMBL" id="GEU28632.1"/>
    </source>
</evidence>
<feature type="compositionally biased region" description="Low complexity" evidence="1">
    <location>
        <begin position="701"/>
        <end position="710"/>
    </location>
</feature>
<sequence>MRARPTQVRPHPTLFQPVGAHSDGHRSFQHLGRHHFLRHFHVRGHGRFRPRHRHAVPVRAGPPRTRRDDEHGRAGMGRQRNLAGAGRRGPVRSLPARVRHHPQRFVPAADLHAAGPDFPGRGVRVPLQGARPRAPRLGPGLHRRLADGGVLPGRGAGGVCARHRPGRYAGRTAVRGRRAGLAATVPPVLRTGRDGGVHAARLHLADLPRRGRAAKTHADHGAAAGLAAGGRHRGDRHLDPAGPSAGGRALVRLAGHAVVGAGAAADGRGRGFAAAFAGGRGARSRAIPGIAGADLSWLHGTGDQRVAPYRAAFAVDLGSGIGARQPGLCAGGHAVDPAVRARLFLPDLLCVPGQGQAGRGIKPGACAISMITAPRDCREGKPHEPGCSEKPRPGRHGGAASQRGGAPGQRLAQLHHRGPGRHRGQGSQGPRARGDPERRLRVSRPAHHGQPGAGRPAQGIGPFRFADCAGHPGRIAANPVRPAGRLRICGRAVAVGRPAPDTGRAGHVPGHVAGIRARRPPHGVHRAAGQCGRGGAGVRCRDLSCQLAAAGVRALCGRVGRRGAGAPHVVAGLCAARGGRLCRRQGPAHGQARARGGGRRQPQHPAGGTARRGQDHARCALSGPAAADDGRGSAGSGSRAVAQRRLSHRAVEAPAVSGAAPYGFGCGAGRRRHGAAPRRNIAGAPRRAVSRRIARIRSPRAGRAAPAHGVGPRHHFTRGAPGRFSRPLPADRGHESLSVRLRRPQQRHLPLHGGSDPALPAPRVRPPARPHRHADGSGGSGARHAGGRRRRRTVGRHRRPRAARGGYPAGAPGQAQPVPHPARNRQAVQAGQARQGAPETGHGMLPLVGPRLPPHPARGAHHCRPGRGRSDRRGARGGSGAVSAGVEGPAAPAQADPARTGPAQTGAPPVTPPVTPATAPIPPIPYAGKIVSATGALPEKLAVFADCDDGRARIPGQVDADSYRVDLPPAVLCHVNLSEAEWASDSQPVFDASSAIPQTMLVYPTQVPEPDIARELIAMGAQDRLLRQAWAGGERSAALQKKMAAEDRVRQRRLRQIVTTKGWPAISMVGAEAANEAWLLAQHCPPAQLKHWAVFMRAAANRHEIKLANLATSLDRVRVNEKRPQIYGTQYHTRKDGKIQFYRIEDIANIDRRRLEMGMSSFAYLQEQLAKPPAAPAPAPASPPPACPARASRCPRMPAAPACPAPRRGSPVNRFPPTSRVAEENAAPCPRWRCRRCPRGPHPRRAGGPASPPHSTGSSTAAATSRSRSARLAYRAGAPYGARAAGRIPGWSTGWFAARCETRSPAAACARRPGWPAAPAAYRTACGSRARPGAPRIRRAPAGRRPATACARRAGMCG</sequence>